<feature type="region of interest" description="Disordered" evidence="8">
    <location>
        <begin position="235"/>
        <end position="259"/>
    </location>
</feature>
<protein>
    <recommendedName>
        <fullName evidence="9">BZIP domain-containing protein</fullName>
    </recommendedName>
</protein>
<feature type="compositionally biased region" description="Polar residues" evidence="8">
    <location>
        <begin position="85"/>
        <end position="101"/>
    </location>
</feature>
<evidence type="ECO:0000256" key="2">
    <source>
        <dbReference type="ARBA" id="ARBA00007163"/>
    </source>
</evidence>
<dbReference type="PROSITE" id="PS00036">
    <property type="entry name" value="BZIP_BASIC"/>
    <property type="match status" value="1"/>
</dbReference>
<accession>A0A2N9FIA0</accession>
<feature type="domain" description="BZIP" evidence="9">
    <location>
        <begin position="152"/>
        <end position="215"/>
    </location>
</feature>
<dbReference type="Pfam" id="PF00170">
    <property type="entry name" value="bZIP_1"/>
    <property type="match status" value="1"/>
</dbReference>
<keyword evidence="6" id="KW-0539">Nucleus</keyword>
<dbReference type="GO" id="GO:0005634">
    <property type="term" value="C:nucleus"/>
    <property type="evidence" value="ECO:0007669"/>
    <property type="project" value="UniProtKB-SubCell"/>
</dbReference>
<dbReference type="CDD" id="cd14702">
    <property type="entry name" value="bZIP_plant_GBF1"/>
    <property type="match status" value="1"/>
</dbReference>
<sequence>MPFKSSDNLDQGLKKKLRRLDGLEVSVENDTIASDAGGFFHEASQSLVHGTDGLGDENAGNIGECQTQMINGSERVLSTDDKKNVNTQVSPSSEGTENGKTTRVLEDAPSPANVAELSIGFPNEIIEPNAVSVVSSAGAGLAFEGLIMDERQLKRERRKQANRESARRSRLKKQAEVEGVMMRYESLNVENVALKTELDQLKEDSEKLRNENAALMETLKNTQVGQQEGIASVKNEADLALPNSSENILNNDSVSGNVQ</sequence>
<dbReference type="GO" id="GO:0003700">
    <property type="term" value="F:DNA-binding transcription factor activity"/>
    <property type="evidence" value="ECO:0007669"/>
    <property type="project" value="InterPro"/>
</dbReference>
<dbReference type="GO" id="GO:0043565">
    <property type="term" value="F:sequence-specific DNA binding"/>
    <property type="evidence" value="ECO:0007669"/>
    <property type="project" value="InterPro"/>
</dbReference>
<dbReference type="Gene3D" id="1.20.5.170">
    <property type="match status" value="1"/>
</dbReference>
<keyword evidence="4" id="KW-0238">DNA-binding</keyword>
<dbReference type="EMBL" id="OIVN01000857">
    <property type="protein sequence ID" value="SPC86514.1"/>
    <property type="molecule type" value="Genomic_DNA"/>
</dbReference>
<evidence type="ECO:0000256" key="8">
    <source>
        <dbReference type="SAM" id="MobiDB-lite"/>
    </source>
</evidence>
<evidence type="ECO:0000256" key="4">
    <source>
        <dbReference type="ARBA" id="ARBA00023125"/>
    </source>
</evidence>
<dbReference type="InterPro" id="IPR004827">
    <property type="entry name" value="bZIP"/>
</dbReference>
<feature type="region of interest" description="Disordered" evidence="8">
    <location>
        <begin position="77"/>
        <end position="104"/>
    </location>
</feature>
<dbReference type="PANTHER" id="PTHR45967:SF38">
    <property type="entry name" value="G-BOX-BINDING FACTOR 2"/>
    <property type="match status" value="1"/>
</dbReference>
<feature type="coiled-coil region" evidence="7">
    <location>
        <begin position="184"/>
        <end position="218"/>
    </location>
</feature>
<proteinExistence type="inferred from homology"/>
<dbReference type="SMART" id="SM00338">
    <property type="entry name" value="BRLZ"/>
    <property type="match status" value="1"/>
</dbReference>
<organism evidence="10">
    <name type="scientific">Fagus sylvatica</name>
    <name type="common">Beechnut</name>
    <dbReference type="NCBI Taxonomy" id="28930"/>
    <lineage>
        <taxon>Eukaryota</taxon>
        <taxon>Viridiplantae</taxon>
        <taxon>Streptophyta</taxon>
        <taxon>Embryophyta</taxon>
        <taxon>Tracheophyta</taxon>
        <taxon>Spermatophyta</taxon>
        <taxon>Magnoliopsida</taxon>
        <taxon>eudicotyledons</taxon>
        <taxon>Gunneridae</taxon>
        <taxon>Pentapetalae</taxon>
        <taxon>rosids</taxon>
        <taxon>fabids</taxon>
        <taxon>Fagales</taxon>
        <taxon>Fagaceae</taxon>
        <taxon>Fagus</taxon>
    </lineage>
</organism>
<keyword evidence="3" id="KW-0805">Transcription regulation</keyword>
<keyword evidence="7" id="KW-0175">Coiled coil</keyword>
<comment type="similarity">
    <text evidence="2">Belongs to the bZIP family.</text>
</comment>
<dbReference type="InterPro" id="IPR044827">
    <property type="entry name" value="GBF-like"/>
</dbReference>
<evidence type="ECO:0000256" key="3">
    <source>
        <dbReference type="ARBA" id="ARBA00023015"/>
    </source>
</evidence>
<dbReference type="InterPro" id="IPR046347">
    <property type="entry name" value="bZIP_sf"/>
</dbReference>
<evidence type="ECO:0000256" key="6">
    <source>
        <dbReference type="ARBA" id="ARBA00023242"/>
    </source>
</evidence>
<comment type="subcellular location">
    <subcellularLocation>
        <location evidence="1">Nucleus</location>
    </subcellularLocation>
</comment>
<dbReference type="InterPro" id="IPR045314">
    <property type="entry name" value="bZIP_plant_GBF1"/>
</dbReference>
<evidence type="ECO:0000313" key="10">
    <source>
        <dbReference type="EMBL" id="SPC86514.1"/>
    </source>
</evidence>
<feature type="compositionally biased region" description="Polar residues" evidence="8">
    <location>
        <begin position="242"/>
        <end position="259"/>
    </location>
</feature>
<evidence type="ECO:0000259" key="9">
    <source>
        <dbReference type="PROSITE" id="PS50217"/>
    </source>
</evidence>
<evidence type="ECO:0000256" key="7">
    <source>
        <dbReference type="SAM" id="Coils"/>
    </source>
</evidence>
<evidence type="ECO:0000256" key="5">
    <source>
        <dbReference type="ARBA" id="ARBA00023163"/>
    </source>
</evidence>
<gene>
    <name evidence="10" type="ORF">FSB_LOCUS14396</name>
</gene>
<keyword evidence="5" id="KW-0804">Transcription</keyword>
<dbReference type="SUPFAM" id="SSF57959">
    <property type="entry name" value="Leucine zipper domain"/>
    <property type="match status" value="1"/>
</dbReference>
<dbReference type="PROSITE" id="PS50217">
    <property type="entry name" value="BZIP"/>
    <property type="match status" value="1"/>
</dbReference>
<evidence type="ECO:0000256" key="1">
    <source>
        <dbReference type="ARBA" id="ARBA00004123"/>
    </source>
</evidence>
<name>A0A2N9FIA0_FAGSY</name>
<dbReference type="AlphaFoldDB" id="A0A2N9FIA0"/>
<dbReference type="PANTHER" id="PTHR45967">
    <property type="entry name" value="G-BOX-BINDING FACTOR 3-RELATED"/>
    <property type="match status" value="1"/>
</dbReference>
<reference evidence="10" key="1">
    <citation type="submission" date="2018-02" db="EMBL/GenBank/DDBJ databases">
        <authorList>
            <person name="Cohen D.B."/>
            <person name="Kent A.D."/>
        </authorList>
    </citation>
    <scope>NUCLEOTIDE SEQUENCE</scope>
</reference>